<reference evidence="1 2" key="1">
    <citation type="submission" date="2018-10" db="EMBL/GenBank/DDBJ databases">
        <title>Characterization and genome analysis of a novel bacterium Sphingobium yanoikuyae SJTF8 capable of degrading PAHs.</title>
        <authorList>
            <person name="Yin C."/>
            <person name="Xiong W."/>
            <person name="Liang R."/>
        </authorList>
    </citation>
    <scope>NUCLEOTIDE SEQUENCE [LARGE SCALE GENOMIC DNA]</scope>
    <source>
        <strain evidence="1 2">SJTF8</strain>
    </source>
</reference>
<organism evidence="1 2">
    <name type="scientific">Sphingobium yanoikuyae</name>
    <name type="common">Sphingomonas yanoikuyae</name>
    <dbReference type="NCBI Taxonomy" id="13690"/>
    <lineage>
        <taxon>Bacteria</taxon>
        <taxon>Pseudomonadati</taxon>
        <taxon>Pseudomonadota</taxon>
        <taxon>Alphaproteobacteria</taxon>
        <taxon>Sphingomonadales</taxon>
        <taxon>Sphingomonadaceae</taxon>
        <taxon>Sphingobium</taxon>
    </lineage>
</organism>
<dbReference type="Proteomes" id="UP000280708">
    <property type="component" value="Chromosome"/>
</dbReference>
<accession>A0A3G2UYV1</accession>
<gene>
    <name evidence="1" type="ORF">EBF16_27370</name>
</gene>
<dbReference type="RefSeq" id="WP_122130014.1">
    <property type="nucleotide sequence ID" value="NZ_CP033230.1"/>
</dbReference>
<sequence>MSYNFVLPPMPRYLHPEDRFAIECQIEALIELLDQEDGDCDLESEHDLSVEDIPHDEDHLLVPTYGADQADGPIIEILSLERTAHCRRSRKAPLAIAENIL</sequence>
<dbReference type="AlphaFoldDB" id="A0A3G2UYV1"/>
<protein>
    <submittedName>
        <fullName evidence="1">Uncharacterized protein</fullName>
    </submittedName>
</protein>
<evidence type="ECO:0000313" key="1">
    <source>
        <dbReference type="EMBL" id="AYO80256.1"/>
    </source>
</evidence>
<evidence type="ECO:0000313" key="2">
    <source>
        <dbReference type="Proteomes" id="UP000280708"/>
    </source>
</evidence>
<dbReference type="EMBL" id="CP033230">
    <property type="protein sequence ID" value="AYO80256.1"/>
    <property type="molecule type" value="Genomic_DNA"/>
</dbReference>
<name>A0A3G2UYV1_SPHYA</name>
<proteinExistence type="predicted"/>